<evidence type="ECO:0000256" key="3">
    <source>
        <dbReference type="ARBA" id="ARBA00022692"/>
    </source>
</evidence>
<evidence type="ECO:0000313" key="7">
    <source>
        <dbReference type="EMBL" id="KAB0385474.1"/>
    </source>
</evidence>
<reference evidence="7 8" key="1">
    <citation type="submission" date="2019-06" db="EMBL/GenBank/DDBJ databases">
        <title>Discovery of a novel chromosome fission-fusion reversal in muntjac.</title>
        <authorList>
            <person name="Mudd A.B."/>
            <person name="Bredeson J.V."/>
            <person name="Baum R."/>
            <person name="Hockemeyer D."/>
            <person name="Rokhsar D.S."/>
        </authorList>
    </citation>
    <scope>NUCLEOTIDE SEQUENCE [LARGE SCALE GENOMIC DNA]</scope>
    <source>
        <strain evidence="7">UCam_UCB_Mr</strain>
        <tissue evidence="7">Fibroblast cell line</tissue>
    </source>
</reference>
<name>A0A5J5N0D9_MUNRE</name>
<evidence type="ECO:0000256" key="6">
    <source>
        <dbReference type="RuleBase" id="RU367008"/>
    </source>
</evidence>
<sequence length="87" mass="10095">YTSPVNPVIFPPVTVVLLAVDMFFTSWFFVYKVTSTKYTWDIYKELLISLEASLFIGFQVLCLLLWVTVCLSSQGFQPRVLTESFLW</sequence>
<keyword evidence="8" id="KW-1185">Reference proteome</keyword>
<comment type="subcellular location">
    <subcellularLocation>
        <location evidence="1 6">Membrane</location>
        <topology evidence="1 6">Multi-pass membrane protein</topology>
    </subcellularLocation>
</comment>
<dbReference type="PANTHER" id="PTHR13636">
    <property type="entry name" value="TRANSMEMBRANE PROTEIN 258"/>
    <property type="match status" value="1"/>
</dbReference>
<keyword evidence="5 6" id="KW-0472">Membrane</keyword>
<proteinExistence type="inferred from homology"/>
<dbReference type="EMBL" id="VCEB01000001">
    <property type="protein sequence ID" value="KAB0385474.1"/>
    <property type="molecule type" value="Genomic_DNA"/>
</dbReference>
<gene>
    <name evidence="7" type="ORF">FD755_000430</name>
</gene>
<dbReference type="InterPro" id="IPR007915">
    <property type="entry name" value="TMEM258/Ost5"/>
</dbReference>
<feature type="transmembrane region" description="Helical" evidence="6">
    <location>
        <begin position="12"/>
        <end position="34"/>
    </location>
</feature>
<keyword evidence="3 6" id="KW-0812">Transmembrane</keyword>
<evidence type="ECO:0000256" key="5">
    <source>
        <dbReference type="ARBA" id="ARBA00023136"/>
    </source>
</evidence>
<evidence type="ECO:0000256" key="4">
    <source>
        <dbReference type="ARBA" id="ARBA00022989"/>
    </source>
</evidence>
<dbReference type="GO" id="GO:0006487">
    <property type="term" value="P:protein N-linked glycosylation"/>
    <property type="evidence" value="ECO:0007669"/>
    <property type="project" value="UniProtKB-UniRule"/>
</dbReference>
<comment type="similarity">
    <text evidence="2 6">Belongs to the OST5 family.</text>
</comment>
<evidence type="ECO:0000256" key="1">
    <source>
        <dbReference type="ARBA" id="ARBA00004141"/>
    </source>
</evidence>
<feature type="non-terminal residue" evidence="7">
    <location>
        <position position="1"/>
    </location>
</feature>
<dbReference type="Proteomes" id="UP000326062">
    <property type="component" value="Chromosome 1"/>
</dbReference>
<protein>
    <recommendedName>
        <fullName evidence="6">Dolichyl-diphosphooligosaccharide-protein glycosyltransferase subunit TMEM258</fullName>
    </recommendedName>
    <alternativeName>
        <fullName evidence="6">Transmembrane protein 258</fullName>
    </alternativeName>
</protein>
<feature type="transmembrane region" description="Helical" evidence="6">
    <location>
        <begin position="46"/>
        <end position="69"/>
    </location>
</feature>
<dbReference type="Pfam" id="PF05251">
    <property type="entry name" value="Ost5"/>
    <property type="match status" value="1"/>
</dbReference>
<accession>A0A5J5N0D9</accession>
<dbReference type="AlphaFoldDB" id="A0A5J5N0D9"/>
<comment type="subunit">
    <text evidence="6">Component of the oligosaccharyltransferase (OST) complex.</text>
</comment>
<evidence type="ECO:0000313" key="8">
    <source>
        <dbReference type="Proteomes" id="UP000326062"/>
    </source>
</evidence>
<comment type="caution">
    <text evidence="7">The sequence shown here is derived from an EMBL/GenBank/DDBJ whole genome shotgun (WGS) entry which is preliminary data.</text>
</comment>
<dbReference type="GO" id="GO:0008250">
    <property type="term" value="C:oligosaccharyltransferase complex"/>
    <property type="evidence" value="ECO:0007669"/>
    <property type="project" value="UniProtKB-UniRule"/>
</dbReference>
<organism evidence="7 8">
    <name type="scientific">Muntiacus reevesi</name>
    <name type="common">Reeves' muntjac</name>
    <name type="synonym">Cervus reevesi</name>
    <dbReference type="NCBI Taxonomy" id="9886"/>
    <lineage>
        <taxon>Eukaryota</taxon>
        <taxon>Metazoa</taxon>
        <taxon>Chordata</taxon>
        <taxon>Craniata</taxon>
        <taxon>Vertebrata</taxon>
        <taxon>Euteleostomi</taxon>
        <taxon>Mammalia</taxon>
        <taxon>Eutheria</taxon>
        <taxon>Laurasiatheria</taxon>
        <taxon>Artiodactyla</taxon>
        <taxon>Ruminantia</taxon>
        <taxon>Pecora</taxon>
        <taxon>Cervidae</taxon>
        <taxon>Muntiacinae</taxon>
        <taxon>Muntiacus</taxon>
    </lineage>
</organism>
<keyword evidence="4 6" id="KW-1133">Transmembrane helix</keyword>
<evidence type="ECO:0000256" key="2">
    <source>
        <dbReference type="ARBA" id="ARBA00009825"/>
    </source>
</evidence>
<comment type="function">
    <text evidence="6">Subunit of the oligosaccharyl transferase (OST) complex that catalyzes the initial transfer of a defined glycan (Glc(3)Man(9)GlcNAc(2) in eukaryotes) from the lipid carrier dolichol-pyrophosphate to an asparagine residue within an Asn-X-Ser/Thr consensus motif in nascent polypeptide chains, the first step in protein N-glycosylation. N-glycosylation occurs cotranslationally and the complex associates with the Sec61 complex at the channel-forming translocon complex that mediates protein translocation across the endoplasmic reticulum (ER). All subunits are required for a maximal enzyme activity.</text>
</comment>